<accession>A0AAW3JR98</accession>
<dbReference type="InterPro" id="IPR002481">
    <property type="entry name" value="FUR"/>
</dbReference>
<name>A0AAW3JR98_9FIRM</name>
<dbReference type="Proteomes" id="UP000050833">
    <property type="component" value="Unassembled WGS sequence"/>
</dbReference>
<dbReference type="SUPFAM" id="SSF46785">
    <property type="entry name" value="Winged helix' DNA-binding domain"/>
    <property type="match status" value="1"/>
</dbReference>
<dbReference type="GO" id="GO:0008270">
    <property type="term" value="F:zinc ion binding"/>
    <property type="evidence" value="ECO:0007669"/>
    <property type="project" value="TreeGrafter"/>
</dbReference>
<dbReference type="EMBL" id="LLKB01000005">
    <property type="protein sequence ID" value="KQC84603.1"/>
    <property type="molecule type" value="Genomic_DNA"/>
</dbReference>
<keyword evidence="5" id="KW-0238">DNA-binding</keyword>
<dbReference type="Gene3D" id="1.10.10.10">
    <property type="entry name" value="Winged helix-like DNA-binding domain superfamily/Winged helix DNA-binding domain"/>
    <property type="match status" value="1"/>
</dbReference>
<keyword evidence="9" id="KW-1185">Reference proteome</keyword>
<dbReference type="Gene3D" id="3.30.1490.190">
    <property type="match status" value="1"/>
</dbReference>
<evidence type="ECO:0000256" key="3">
    <source>
        <dbReference type="ARBA" id="ARBA00022833"/>
    </source>
</evidence>
<reference evidence="8 9" key="1">
    <citation type="submission" date="2015-10" db="EMBL/GenBank/DDBJ databases">
        <title>Butyribacter intestini gen. nov., sp. nov., a butyric acid-producing bacterium of the family Lachnospiraceae isolated from the human faeces.</title>
        <authorList>
            <person name="Zou Y."/>
            <person name="Xue W."/>
            <person name="Luo G."/>
            <person name="Lv M."/>
        </authorList>
    </citation>
    <scope>NUCLEOTIDE SEQUENCE [LARGE SCALE GENOMIC DNA]</scope>
    <source>
        <strain evidence="8 9">TF01-11</strain>
    </source>
</reference>
<dbReference type="GO" id="GO:0000976">
    <property type="term" value="F:transcription cis-regulatory region binding"/>
    <property type="evidence" value="ECO:0007669"/>
    <property type="project" value="TreeGrafter"/>
</dbReference>
<evidence type="ECO:0000256" key="7">
    <source>
        <dbReference type="PIRSR" id="PIRSR602481-1"/>
    </source>
</evidence>
<dbReference type="GO" id="GO:0003700">
    <property type="term" value="F:DNA-binding transcription factor activity"/>
    <property type="evidence" value="ECO:0007669"/>
    <property type="project" value="InterPro"/>
</dbReference>
<feature type="binding site" evidence="7">
    <location>
        <position position="74"/>
    </location>
    <ligand>
        <name>Zn(2+)</name>
        <dbReference type="ChEBI" id="CHEBI:29105"/>
    </ligand>
</feature>
<evidence type="ECO:0000313" key="9">
    <source>
        <dbReference type="Proteomes" id="UP000050833"/>
    </source>
</evidence>
<comment type="cofactor">
    <cofactor evidence="7">
        <name>Zn(2+)</name>
        <dbReference type="ChEBI" id="CHEBI:29105"/>
    </cofactor>
    <text evidence="7">Binds 1 zinc ion per subunit.</text>
</comment>
<organism evidence="8 9">
    <name type="scientific">Butyribacter intestini</name>
    <dbReference type="NCBI Taxonomy" id="1703332"/>
    <lineage>
        <taxon>Bacteria</taxon>
        <taxon>Bacillati</taxon>
        <taxon>Bacillota</taxon>
        <taxon>Clostridia</taxon>
        <taxon>Lachnospirales</taxon>
        <taxon>Lachnospiraceae</taxon>
        <taxon>Butyribacter</taxon>
    </lineage>
</organism>
<evidence type="ECO:0000256" key="4">
    <source>
        <dbReference type="ARBA" id="ARBA00023015"/>
    </source>
</evidence>
<feature type="binding site" evidence="7">
    <location>
        <position position="114"/>
    </location>
    <ligand>
        <name>Zn(2+)</name>
        <dbReference type="ChEBI" id="CHEBI:29105"/>
    </ligand>
</feature>
<feature type="binding site" evidence="7">
    <location>
        <position position="71"/>
    </location>
    <ligand>
        <name>Zn(2+)</name>
        <dbReference type="ChEBI" id="CHEBI:29105"/>
    </ligand>
</feature>
<dbReference type="Pfam" id="PF01475">
    <property type="entry name" value="FUR"/>
    <property type="match status" value="1"/>
</dbReference>
<evidence type="ECO:0000256" key="1">
    <source>
        <dbReference type="ARBA" id="ARBA00007957"/>
    </source>
</evidence>
<dbReference type="AlphaFoldDB" id="A0AAW3JR98"/>
<dbReference type="PANTHER" id="PTHR33202">
    <property type="entry name" value="ZINC UPTAKE REGULATION PROTEIN"/>
    <property type="match status" value="1"/>
</dbReference>
<feature type="binding site" evidence="7">
    <location>
        <position position="111"/>
    </location>
    <ligand>
        <name>Zn(2+)</name>
        <dbReference type="ChEBI" id="CHEBI:29105"/>
    </ligand>
</feature>
<evidence type="ECO:0000256" key="6">
    <source>
        <dbReference type="ARBA" id="ARBA00023163"/>
    </source>
</evidence>
<keyword evidence="2" id="KW-0678">Repressor</keyword>
<keyword evidence="6" id="KW-0804">Transcription</keyword>
<gene>
    <name evidence="8" type="ORF">APZ18_07610</name>
</gene>
<sequence>MVLSAVNELHSHVTADQIYHYIKAKYPSIGRGTVYRNLGILVEEGKVRKVEVPDGSDRFDFTLENHYHVECVKCGGVFDVDMDVISELEKKIKDTHGIQYLSYDIFFKGICPECQKKEIKDV</sequence>
<dbReference type="InterPro" id="IPR043135">
    <property type="entry name" value="Fur_C"/>
</dbReference>
<dbReference type="CDD" id="cd07153">
    <property type="entry name" value="Fur_like"/>
    <property type="match status" value="1"/>
</dbReference>
<keyword evidence="7" id="KW-0479">Metal-binding</keyword>
<evidence type="ECO:0000313" key="8">
    <source>
        <dbReference type="EMBL" id="KQC84603.1"/>
    </source>
</evidence>
<keyword evidence="4" id="KW-0805">Transcription regulation</keyword>
<protein>
    <submittedName>
        <fullName evidence="8">Fur family transcriptional regulator</fullName>
    </submittedName>
</protein>
<proteinExistence type="inferred from homology"/>
<evidence type="ECO:0000256" key="5">
    <source>
        <dbReference type="ARBA" id="ARBA00023125"/>
    </source>
</evidence>
<comment type="similarity">
    <text evidence="1">Belongs to the Fur family.</text>
</comment>
<keyword evidence="3 7" id="KW-0862">Zinc</keyword>
<comment type="caution">
    <text evidence="8">The sequence shown here is derived from an EMBL/GenBank/DDBJ whole genome shotgun (WGS) entry which is preliminary data.</text>
</comment>
<evidence type="ECO:0000256" key="2">
    <source>
        <dbReference type="ARBA" id="ARBA00022491"/>
    </source>
</evidence>
<dbReference type="PANTHER" id="PTHR33202:SF7">
    <property type="entry name" value="FERRIC UPTAKE REGULATION PROTEIN"/>
    <property type="match status" value="1"/>
</dbReference>
<dbReference type="InterPro" id="IPR036388">
    <property type="entry name" value="WH-like_DNA-bd_sf"/>
</dbReference>
<dbReference type="GO" id="GO:1900376">
    <property type="term" value="P:regulation of secondary metabolite biosynthetic process"/>
    <property type="evidence" value="ECO:0007669"/>
    <property type="project" value="TreeGrafter"/>
</dbReference>
<dbReference type="GO" id="GO:0045892">
    <property type="term" value="P:negative regulation of DNA-templated transcription"/>
    <property type="evidence" value="ECO:0007669"/>
    <property type="project" value="TreeGrafter"/>
</dbReference>
<dbReference type="InterPro" id="IPR036390">
    <property type="entry name" value="WH_DNA-bd_sf"/>
</dbReference>